<evidence type="ECO:0000256" key="9">
    <source>
        <dbReference type="HAMAP-Rule" id="MF_00237"/>
    </source>
</evidence>
<dbReference type="InterPro" id="IPR018448">
    <property type="entry name" value="TatB"/>
</dbReference>
<feature type="compositionally biased region" description="Basic residues" evidence="10">
    <location>
        <begin position="180"/>
        <end position="192"/>
    </location>
</feature>
<evidence type="ECO:0000256" key="8">
    <source>
        <dbReference type="ARBA" id="ARBA00023136"/>
    </source>
</evidence>
<evidence type="ECO:0000256" key="10">
    <source>
        <dbReference type="SAM" id="MobiDB-lite"/>
    </source>
</evidence>
<comment type="subcellular location">
    <subcellularLocation>
        <location evidence="9">Cell membrane</location>
        <topology evidence="9">Single-pass membrane protein</topology>
    </subcellularLocation>
    <subcellularLocation>
        <location evidence="1">Membrane</location>
        <topology evidence="1">Single-pass membrane protein</topology>
    </subcellularLocation>
</comment>
<comment type="similarity">
    <text evidence="9">Belongs to the TatB family.</text>
</comment>
<dbReference type="Pfam" id="PF02416">
    <property type="entry name" value="TatA_B_E"/>
    <property type="match status" value="1"/>
</dbReference>
<evidence type="ECO:0000256" key="3">
    <source>
        <dbReference type="ARBA" id="ARBA00022475"/>
    </source>
</evidence>
<keyword evidence="13" id="KW-1185">Reference proteome</keyword>
<keyword evidence="3 9" id="KW-1003">Cell membrane</keyword>
<keyword evidence="7 9" id="KW-0811">Translocation</keyword>
<gene>
    <name evidence="9" type="primary">tatB</name>
    <name evidence="12" type="ORF">SAMN05216227_101349</name>
</gene>
<protein>
    <recommendedName>
        <fullName evidence="9">Sec-independent protein translocase protein TatB</fullName>
    </recommendedName>
</protein>
<dbReference type="GO" id="GO:0043953">
    <property type="term" value="P:protein transport by the Tat complex"/>
    <property type="evidence" value="ECO:0007669"/>
    <property type="project" value="UniProtKB-UniRule"/>
</dbReference>
<evidence type="ECO:0000256" key="7">
    <source>
        <dbReference type="ARBA" id="ARBA00023010"/>
    </source>
</evidence>
<evidence type="ECO:0000313" key="13">
    <source>
        <dbReference type="Proteomes" id="UP000183002"/>
    </source>
</evidence>
<feature type="region of interest" description="Disordered" evidence="10">
    <location>
        <begin position="140"/>
        <end position="192"/>
    </location>
</feature>
<dbReference type="PANTHER" id="PTHR33162">
    <property type="entry name" value="SEC-INDEPENDENT PROTEIN TRANSLOCASE PROTEIN TATA, CHLOROPLASTIC"/>
    <property type="match status" value="1"/>
</dbReference>
<dbReference type="EMBL" id="FOCO01000013">
    <property type="protein sequence ID" value="SEN40553.1"/>
    <property type="molecule type" value="Genomic_DNA"/>
</dbReference>
<reference evidence="12 13" key="1">
    <citation type="submission" date="2016-10" db="EMBL/GenBank/DDBJ databases">
        <authorList>
            <person name="de Groot N.N."/>
        </authorList>
    </citation>
    <scope>NUCLEOTIDE SEQUENCE [LARGE SCALE GENOMIC DNA]</scope>
    <source>
        <strain evidence="12 13">CGMCC 1.10836</strain>
    </source>
</reference>
<sequence length="192" mass="19992">MFDIGWTELMVIGIVALIVIGPKDLPEMFRTLGRFTAKAKGMAREFSRAMDSAADESGVKDMAADLRKATSAKSMGLDAVKDAASKFEAWDPLKSTKTAAPKVDPSAPKPVIAKTEALKAETTKGPATQALAAAQAAKRAELAAPAVPQDAPAAKPKAARKAAPKAKDAAVSDKPQSKKPSPKKPSVKKSDA</sequence>
<dbReference type="RefSeq" id="WP_050518180.1">
    <property type="nucleotide sequence ID" value="NZ_FOCO01000013.1"/>
</dbReference>
<proteinExistence type="inferred from homology"/>
<evidence type="ECO:0000256" key="4">
    <source>
        <dbReference type="ARBA" id="ARBA00022692"/>
    </source>
</evidence>
<dbReference type="GO" id="GO:0033281">
    <property type="term" value="C:TAT protein transport complex"/>
    <property type="evidence" value="ECO:0007669"/>
    <property type="project" value="UniProtKB-UniRule"/>
</dbReference>
<comment type="subunit">
    <text evidence="9">The Tat system comprises two distinct complexes: a TatABC complex, containing multiple copies of TatA, TatB and TatC subunits, and a separate TatA complex, containing only TatA subunits. Substrates initially bind to the TatABC complex, which probably triggers association of the separate TatA complex to form the active translocon.</text>
</comment>
<name>A0A1H8G988_9RHOB</name>
<comment type="function">
    <text evidence="9">Part of the twin-arginine translocation (Tat) system that transports large folded proteins containing a characteristic twin-arginine motif in their signal peptide across membranes. Together with TatC, TatB is part of a receptor directly interacting with Tat signal peptides. TatB may form an oligomeric binding site that transiently accommodates folded Tat precursor proteins before their translocation.</text>
</comment>
<dbReference type="HAMAP" id="MF_00237">
    <property type="entry name" value="TatB"/>
    <property type="match status" value="1"/>
</dbReference>
<keyword evidence="4 9" id="KW-0812">Transmembrane</keyword>
<dbReference type="PRINTS" id="PR01506">
    <property type="entry name" value="TATBPROTEIN"/>
</dbReference>
<keyword evidence="6 9" id="KW-1133">Transmembrane helix</keyword>
<keyword evidence="2 9" id="KW-0813">Transport</keyword>
<evidence type="ECO:0000256" key="5">
    <source>
        <dbReference type="ARBA" id="ARBA00022927"/>
    </source>
</evidence>
<organism evidence="12 13">
    <name type="scientific">Pseudorhodobacter antarcticus</name>
    <dbReference type="NCBI Taxonomy" id="1077947"/>
    <lineage>
        <taxon>Bacteria</taxon>
        <taxon>Pseudomonadati</taxon>
        <taxon>Pseudomonadota</taxon>
        <taxon>Alphaproteobacteria</taxon>
        <taxon>Rhodobacterales</taxon>
        <taxon>Paracoccaceae</taxon>
        <taxon>Pseudorhodobacter</taxon>
    </lineage>
</organism>
<accession>A0A1H8G988</accession>
<dbReference type="STRING" id="1077947.SAMN05216227_101349"/>
<dbReference type="Gene3D" id="1.20.5.3310">
    <property type="match status" value="1"/>
</dbReference>
<evidence type="ECO:0000313" key="12">
    <source>
        <dbReference type="EMBL" id="SEN40553.1"/>
    </source>
</evidence>
<dbReference type="InterPro" id="IPR003369">
    <property type="entry name" value="TatA/B/E"/>
</dbReference>
<dbReference type="PANTHER" id="PTHR33162:SF1">
    <property type="entry name" value="SEC-INDEPENDENT PROTEIN TRANSLOCASE PROTEIN TATA, CHLOROPLASTIC"/>
    <property type="match status" value="1"/>
</dbReference>
<dbReference type="AlphaFoldDB" id="A0A1H8G988"/>
<feature type="compositionally biased region" description="Low complexity" evidence="10">
    <location>
        <begin position="140"/>
        <end position="156"/>
    </location>
</feature>
<dbReference type="Proteomes" id="UP000183002">
    <property type="component" value="Unassembled WGS sequence"/>
</dbReference>
<dbReference type="NCBIfam" id="TIGR01410">
    <property type="entry name" value="tatB"/>
    <property type="match status" value="1"/>
</dbReference>
<keyword evidence="8 9" id="KW-0472">Membrane</keyword>
<keyword evidence="5 9" id="KW-0653">Protein transport</keyword>
<evidence type="ECO:0000256" key="6">
    <source>
        <dbReference type="ARBA" id="ARBA00022989"/>
    </source>
</evidence>
<evidence type="ECO:0000256" key="2">
    <source>
        <dbReference type="ARBA" id="ARBA00022448"/>
    </source>
</evidence>
<feature type="transmembrane region" description="Helical" evidence="11">
    <location>
        <begin position="6"/>
        <end position="25"/>
    </location>
</feature>
<dbReference type="GO" id="GO:0008320">
    <property type="term" value="F:protein transmembrane transporter activity"/>
    <property type="evidence" value="ECO:0007669"/>
    <property type="project" value="UniProtKB-UniRule"/>
</dbReference>
<dbReference type="OrthoDB" id="7206969at2"/>
<evidence type="ECO:0000256" key="1">
    <source>
        <dbReference type="ARBA" id="ARBA00004167"/>
    </source>
</evidence>
<evidence type="ECO:0000256" key="11">
    <source>
        <dbReference type="SAM" id="Phobius"/>
    </source>
</evidence>